<evidence type="ECO:0000256" key="2">
    <source>
        <dbReference type="SAM" id="Phobius"/>
    </source>
</evidence>
<feature type="transmembrane region" description="Helical" evidence="2">
    <location>
        <begin position="174"/>
        <end position="196"/>
    </location>
</feature>
<dbReference type="RefSeq" id="WP_345320010.1">
    <property type="nucleotide sequence ID" value="NZ_BAABGA010000012.1"/>
</dbReference>
<name>A0ABP8MB68_9BACT</name>
<keyword evidence="2" id="KW-1133">Transmembrane helix</keyword>
<evidence type="ECO:0000313" key="3">
    <source>
        <dbReference type="EMBL" id="GAA4447721.1"/>
    </source>
</evidence>
<feature type="compositionally biased region" description="Low complexity" evidence="1">
    <location>
        <begin position="9"/>
        <end position="49"/>
    </location>
</feature>
<dbReference type="Pfam" id="PF06055">
    <property type="entry name" value="ExoD"/>
    <property type="match status" value="1"/>
</dbReference>
<dbReference type="PANTHER" id="PTHR41795">
    <property type="entry name" value="EXOPOLYSACCHARIDE SYNTHESIS PROTEIN"/>
    <property type="match status" value="1"/>
</dbReference>
<comment type="caution">
    <text evidence="3">The sequence shown here is derived from an EMBL/GenBank/DDBJ whole genome shotgun (WGS) entry which is preliminary data.</text>
</comment>
<dbReference type="EMBL" id="BAABGA010000012">
    <property type="protein sequence ID" value="GAA4447721.1"/>
    <property type="molecule type" value="Genomic_DNA"/>
</dbReference>
<protein>
    <submittedName>
        <fullName evidence="3">Exopolysaccharide biosynthesis protein</fullName>
    </submittedName>
</protein>
<accession>A0ABP8MB68</accession>
<sequence>MSDFTVHQSPSSNESHSASSPPVSRDSLDRGQSGTNQSDQNQSDQKQSDAGQSGDGEVHDLRSVLDRVEAAAKDESKVSIGDVMDRLGKHSFAPMLLLPGLIMVAPVIGDIPGVPVMMGLIVILGSVQVVMKRDHFWIPGWLENRKVNSSKVSKTIGWLRKPARFLDRWSKERYTYLVDHAGIYVIAAVCIVIAAATPVMEVVPMSANVAGAAITAFGLAILARDGLIAMLAIAFSLLTAGLLIYQWI</sequence>
<dbReference type="InterPro" id="IPR010331">
    <property type="entry name" value="ExoD"/>
</dbReference>
<evidence type="ECO:0000313" key="4">
    <source>
        <dbReference type="Proteomes" id="UP001500840"/>
    </source>
</evidence>
<evidence type="ECO:0000256" key="1">
    <source>
        <dbReference type="SAM" id="MobiDB-lite"/>
    </source>
</evidence>
<dbReference type="PANTHER" id="PTHR41795:SF1">
    <property type="entry name" value="EXOPOLYSACCHARIDE SYNTHESIS PROTEIN"/>
    <property type="match status" value="1"/>
</dbReference>
<gene>
    <name evidence="3" type="ORF">GCM10023156_10060</name>
</gene>
<proteinExistence type="predicted"/>
<feature type="transmembrane region" description="Helical" evidence="2">
    <location>
        <begin position="227"/>
        <end position="247"/>
    </location>
</feature>
<keyword evidence="2" id="KW-0472">Membrane</keyword>
<dbReference type="Proteomes" id="UP001500840">
    <property type="component" value="Unassembled WGS sequence"/>
</dbReference>
<organism evidence="3 4">
    <name type="scientific">Novipirellula rosea</name>
    <dbReference type="NCBI Taxonomy" id="1031540"/>
    <lineage>
        <taxon>Bacteria</taxon>
        <taxon>Pseudomonadati</taxon>
        <taxon>Planctomycetota</taxon>
        <taxon>Planctomycetia</taxon>
        <taxon>Pirellulales</taxon>
        <taxon>Pirellulaceae</taxon>
        <taxon>Novipirellula</taxon>
    </lineage>
</organism>
<keyword evidence="4" id="KW-1185">Reference proteome</keyword>
<feature type="region of interest" description="Disordered" evidence="1">
    <location>
        <begin position="1"/>
        <end position="57"/>
    </location>
</feature>
<reference evidence="4" key="1">
    <citation type="journal article" date="2019" name="Int. J. Syst. Evol. Microbiol.">
        <title>The Global Catalogue of Microorganisms (GCM) 10K type strain sequencing project: providing services to taxonomists for standard genome sequencing and annotation.</title>
        <authorList>
            <consortium name="The Broad Institute Genomics Platform"/>
            <consortium name="The Broad Institute Genome Sequencing Center for Infectious Disease"/>
            <person name="Wu L."/>
            <person name="Ma J."/>
        </authorList>
    </citation>
    <scope>NUCLEOTIDE SEQUENCE [LARGE SCALE GENOMIC DNA]</scope>
    <source>
        <strain evidence="4">JCM 17759</strain>
    </source>
</reference>
<keyword evidence="2" id="KW-0812">Transmembrane</keyword>